<evidence type="ECO:0000313" key="3">
    <source>
        <dbReference type="Proteomes" id="UP000305921"/>
    </source>
</evidence>
<dbReference type="Proteomes" id="UP000305921">
    <property type="component" value="Unassembled WGS sequence"/>
</dbReference>
<accession>A0A5R9EEN1</accession>
<feature type="domain" description="Transposase IS701-like DDE" evidence="1">
    <location>
        <begin position="2"/>
        <end position="102"/>
    </location>
</feature>
<protein>
    <submittedName>
        <fullName evidence="2">Transposase</fullName>
    </submittedName>
</protein>
<reference evidence="2 3" key="1">
    <citation type="submission" date="2019-05" db="EMBL/GenBank/DDBJ databases">
        <title>Streptomyces marianii sp. nov., a novel marine actinomycete from southern coast of India.</title>
        <authorList>
            <person name="Iniyan A.M."/>
            <person name="Wink J."/>
            <person name="Ramprasad E."/>
            <person name="Ramana C.V."/>
            <person name="Bunk B."/>
            <person name="Sproer C."/>
            <person name="Joseph F.-J.R.S."/>
            <person name="Vincent S.G.P."/>
        </authorList>
    </citation>
    <scope>NUCLEOTIDE SEQUENCE [LARGE SCALE GENOMIC DNA]</scope>
    <source>
        <strain evidence="2 3">ICN19</strain>
    </source>
</reference>
<dbReference type="EMBL" id="VAWE01000001">
    <property type="protein sequence ID" value="TLQ47547.1"/>
    <property type="molecule type" value="Genomic_DNA"/>
</dbReference>
<dbReference type="InterPro" id="IPR038721">
    <property type="entry name" value="IS701-like_DDE_dom"/>
</dbReference>
<organism evidence="2 3">
    <name type="scientific">Streptomyces marianii</name>
    <dbReference type="NCBI Taxonomy" id="1817406"/>
    <lineage>
        <taxon>Bacteria</taxon>
        <taxon>Bacillati</taxon>
        <taxon>Actinomycetota</taxon>
        <taxon>Actinomycetes</taxon>
        <taxon>Kitasatosporales</taxon>
        <taxon>Streptomycetaceae</taxon>
        <taxon>Streptomyces</taxon>
    </lineage>
</organism>
<proteinExistence type="predicted"/>
<sequence>MTARSDALFELTDALPCADGPVKTLVGRALAAEYRRGHGALYAGLNQGRLDVDRLRRALVAVPLPKAADGRLVLAVDVSPWPRPDAATAPDRCFCHTYGTAATST</sequence>
<dbReference type="OrthoDB" id="3339508at2"/>
<evidence type="ECO:0000313" key="2">
    <source>
        <dbReference type="EMBL" id="TLQ47547.1"/>
    </source>
</evidence>
<dbReference type="AlphaFoldDB" id="A0A5R9EEN1"/>
<dbReference type="Pfam" id="PF13546">
    <property type="entry name" value="DDE_5"/>
    <property type="match status" value="1"/>
</dbReference>
<comment type="caution">
    <text evidence="2">The sequence shown here is derived from an EMBL/GenBank/DDBJ whole genome shotgun (WGS) entry which is preliminary data.</text>
</comment>
<name>A0A5R9EEN1_9ACTN</name>
<evidence type="ECO:0000259" key="1">
    <source>
        <dbReference type="Pfam" id="PF13546"/>
    </source>
</evidence>
<keyword evidence="3" id="KW-1185">Reference proteome</keyword>
<gene>
    <name evidence="2" type="ORF">FEF34_35485</name>
</gene>